<dbReference type="RefSeq" id="WP_135011045.1">
    <property type="nucleotide sequence ID" value="NZ_JADGLK010000001.1"/>
</dbReference>
<comment type="caution">
    <text evidence="3">The sequence shown here is derived from an EMBL/GenBank/DDBJ whole genome shotgun (WGS) entry which is preliminary data.</text>
</comment>
<evidence type="ECO:0000256" key="2">
    <source>
        <dbReference type="SAM" id="Phobius"/>
    </source>
</evidence>
<dbReference type="InterPro" id="IPR009937">
    <property type="entry name" value="Phage_holin_3_6"/>
</dbReference>
<evidence type="ECO:0000313" key="4">
    <source>
        <dbReference type="Proteomes" id="UP000297951"/>
    </source>
</evidence>
<feature type="transmembrane region" description="Helical" evidence="2">
    <location>
        <begin position="99"/>
        <end position="121"/>
    </location>
</feature>
<organism evidence="3 4">
    <name type="scientific">Rothia nasimurium</name>
    <dbReference type="NCBI Taxonomy" id="85336"/>
    <lineage>
        <taxon>Bacteria</taxon>
        <taxon>Bacillati</taxon>
        <taxon>Actinomycetota</taxon>
        <taxon>Actinomycetes</taxon>
        <taxon>Micrococcales</taxon>
        <taxon>Micrococcaceae</taxon>
        <taxon>Rothia</taxon>
    </lineage>
</organism>
<dbReference type="Proteomes" id="UP000297951">
    <property type="component" value="Unassembled WGS sequence"/>
</dbReference>
<keyword evidence="2" id="KW-0812">Transmembrane</keyword>
<dbReference type="Pfam" id="PF07332">
    <property type="entry name" value="Phage_holin_3_6"/>
    <property type="match status" value="1"/>
</dbReference>
<reference evidence="3 4" key="1">
    <citation type="submission" date="2019-03" db="EMBL/GenBank/DDBJ databases">
        <title>Diversity of the mouse oral microbiome.</title>
        <authorList>
            <person name="Joseph S."/>
            <person name="Aduse-Opoku J."/>
            <person name="Curtis M."/>
            <person name="Wade W."/>
            <person name="Hashim A."/>
        </authorList>
    </citation>
    <scope>NUCLEOTIDE SEQUENCE [LARGE SCALE GENOMIC DNA]</scope>
    <source>
        <strain evidence="4">irhom_31</strain>
    </source>
</reference>
<keyword evidence="2" id="KW-1133">Transmembrane helix</keyword>
<feature type="region of interest" description="Disordered" evidence="1">
    <location>
        <begin position="156"/>
        <end position="205"/>
    </location>
</feature>
<dbReference type="OrthoDB" id="4943943at2"/>
<name>A0A4Y9F8F7_9MICC</name>
<protein>
    <submittedName>
        <fullName evidence="3">Phage holin family protein</fullName>
    </submittedName>
</protein>
<accession>A0A4Y9F8F7</accession>
<sequence length="289" mass="30845">MTTPNDLNGSRRAQGLRAGFNNIKASVTNVADAGKVLTNLAPKQLKDEIQIAKIEVKEKGIALGKGAAVAAVALVFALFMAIALVILAYVGLASIMPNWAAALVLFVLFLLLAGIAGLVGFKMIKAQLPFKPESAIFGLLYDLGVLKEGSAMTSKRLKREQAEKAEAKKAEQKPEEKKDGSEQQAPATPAPSKEQLLQRTKQRREHLKTLRDDIEAYSRDVQAGAQGLVQNAKTSAKNAPATAADGGKKLAANASNPETLQAHWKSFATLAASLGAFFVFLGKLISRRK</sequence>
<dbReference type="AlphaFoldDB" id="A0A4Y9F8F7"/>
<evidence type="ECO:0000256" key="1">
    <source>
        <dbReference type="SAM" id="MobiDB-lite"/>
    </source>
</evidence>
<feature type="compositionally biased region" description="Basic and acidic residues" evidence="1">
    <location>
        <begin position="159"/>
        <end position="181"/>
    </location>
</feature>
<dbReference type="STRING" id="85336.A7979_07245"/>
<dbReference type="EMBL" id="SPQC01000001">
    <property type="protein sequence ID" value="TFU24427.1"/>
    <property type="molecule type" value="Genomic_DNA"/>
</dbReference>
<gene>
    <name evidence="3" type="ORF">E4U03_00515</name>
</gene>
<evidence type="ECO:0000313" key="3">
    <source>
        <dbReference type="EMBL" id="TFU24427.1"/>
    </source>
</evidence>
<feature type="transmembrane region" description="Helical" evidence="2">
    <location>
        <begin position="67"/>
        <end position="93"/>
    </location>
</feature>
<keyword evidence="2" id="KW-0472">Membrane</keyword>
<proteinExistence type="predicted"/>